<accession>A0A6N9YJP0</accession>
<keyword evidence="3" id="KW-1185">Reference proteome</keyword>
<proteinExistence type="predicted"/>
<dbReference type="RefSeq" id="WP_163817508.1">
    <property type="nucleotide sequence ID" value="NZ_JAAGOB010000003.1"/>
</dbReference>
<gene>
    <name evidence="2" type="ORF">G1H11_07250</name>
</gene>
<evidence type="ECO:0000313" key="3">
    <source>
        <dbReference type="Proteomes" id="UP000469185"/>
    </source>
</evidence>
<organism evidence="2 3">
    <name type="scientific">Phytoactinopolyspora alkaliphila</name>
    <dbReference type="NCBI Taxonomy" id="1783498"/>
    <lineage>
        <taxon>Bacteria</taxon>
        <taxon>Bacillati</taxon>
        <taxon>Actinomycetota</taxon>
        <taxon>Actinomycetes</taxon>
        <taxon>Jiangellales</taxon>
        <taxon>Jiangellaceae</taxon>
        <taxon>Phytoactinopolyspora</taxon>
    </lineage>
</organism>
<evidence type="ECO:0008006" key="4">
    <source>
        <dbReference type="Google" id="ProtNLM"/>
    </source>
</evidence>
<dbReference type="InterPro" id="IPR027417">
    <property type="entry name" value="P-loop_NTPase"/>
</dbReference>
<evidence type="ECO:0000313" key="2">
    <source>
        <dbReference type="EMBL" id="NED95108.1"/>
    </source>
</evidence>
<reference evidence="2 3" key="1">
    <citation type="submission" date="2020-02" db="EMBL/GenBank/DDBJ databases">
        <authorList>
            <person name="Li X.-J."/>
            <person name="Feng X.-M."/>
        </authorList>
    </citation>
    <scope>NUCLEOTIDE SEQUENCE [LARGE SCALE GENOMIC DNA]</scope>
    <source>
        <strain evidence="2 3">CGMCC 4.7225</strain>
    </source>
</reference>
<evidence type="ECO:0000256" key="1">
    <source>
        <dbReference type="SAM" id="MobiDB-lite"/>
    </source>
</evidence>
<feature type="region of interest" description="Disordered" evidence="1">
    <location>
        <begin position="1"/>
        <end position="23"/>
    </location>
</feature>
<protein>
    <recommendedName>
        <fullName evidence="4">Serine kinase</fullName>
    </recommendedName>
</protein>
<dbReference type="Gene3D" id="3.40.50.300">
    <property type="entry name" value="P-loop containing nucleotide triphosphate hydrolases"/>
    <property type="match status" value="1"/>
</dbReference>
<dbReference type="EMBL" id="JAAGOB010000003">
    <property type="protein sequence ID" value="NED95108.1"/>
    <property type="molecule type" value="Genomic_DNA"/>
</dbReference>
<dbReference type="Proteomes" id="UP000469185">
    <property type="component" value="Unassembled WGS sequence"/>
</dbReference>
<name>A0A6N9YJP0_9ACTN</name>
<dbReference type="AlphaFoldDB" id="A0A6N9YJP0"/>
<comment type="caution">
    <text evidence="2">The sequence shown here is derived from an EMBL/GenBank/DDBJ whole genome shotgun (WGS) entry which is preliminary data.</text>
</comment>
<dbReference type="SUPFAM" id="SSF53795">
    <property type="entry name" value="PEP carboxykinase-like"/>
    <property type="match status" value="1"/>
</dbReference>
<sequence>MGGLSARMADGQEAGRQEAGPHAAWPALEAQIERSADLLLHAGAVERDGRAVLFPGVSGVGKSTMTAACLSCGFGYLSDEAVAVDLGSGHITGMPRSLMLTPWAVRALGMDERAGTGVGKVAVPVDAFGSEPVSGPLPVAHVVIIERGAEVTSVERVPAGEILTQVLKASFNHYMHGARAWEAAARLAQEAQGWRLASADPRSAATAVADLFPPR</sequence>